<keyword evidence="6" id="KW-1133">Transmembrane helix</keyword>
<dbReference type="SMART" id="SM00283">
    <property type="entry name" value="MA"/>
    <property type="match status" value="1"/>
</dbReference>
<dbReference type="STRING" id="1628148.BI198_04925"/>
<evidence type="ECO:0000313" key="9">
    <source>
        <dbReference type="EMBL" id="OEY68984.1"/>
    </source>
</evidence>
<dbReference type="CDD" id="cd06225">
    <property type="entry name" value="HAMP"/>
    <property type="match status" value="1"/>
</dbReference>
<evidence type="ECO:0000259" key="7">
    <source>
        <dbReference type="PROSITE" id="PS50111"/>
    </source>
</evidence>
<keyword evidence="2 4" id="KW-0807">Transducer</keyword>
<dbReference type="Gene3D" id="1.10.287.950">
    <property type="entry name" value="Methyl-accepting chemotaxis protein"/>
    <property type="match status" value="1"/>
</dbReference>
<dbReference type="AlphaFoldDB" id="A0A1E7Q464"/>
<accession>A0A1E7Q464</accession>
<feature type="domain" description="HAMP" evidence="8">
    <location>
        <begin position="345"/>
        <end position="397"/>
    </location>
</feature>
<keyword evidence="10" id="KW-1185">Reference proteome</keyword>
<proteinExistence type="inferred from homology"/>
<dbReference type="SMART" id="SM00304">
    <property type="entry name" value="HAMP"/>
    <property type="match status" value="1"/>
</dbReference>
<keyword evidence="6" id="KW-0812">Transmembrane</keyword>
<evidence type="ECO:0000259" key="8">
    <source>
        <dbReference type="PROSITE" id="PS50885"/>
    </source>
</evidence>
<keyword evidence="6" id="KW-0472">Membrane</keyword>
<reference evidence="10" key="1">
    <citation type="submission" date="2016-09" db="EMBL/GenBank/DDBJ databases">
        <authorList>
            <person name="Wan X."/>
            <person name="Hou S."/>
        </authorList>
    </citation>
    <scope>NUCLEOTIDE SEQUENCE [LARGE SCALE GENOMIC DNA]</scope>
    <source>
        <strain evidence="10">KH87</strain>
    </source>
</reference>
<keyword evidence="5" id="KW-0175">Coiled coil</keyword>
<dbReference type="EMBL" id="MKEK01000001">
    <property type="protein sequence ID" value="OEY68984.1"/>
    <property type="molecule type" value="Genomic_DNA"/>
</dbReference>
<evidence type="ECO:0000256" key="4">
    <source>
        <dbReference type="PROSITE-ProRule" id="PRU00284"/>
    </source>
</evidence>
<dbReference type="PROSITE" id="PS50885">
    <property type="entry name" value="HAMP"/>
    <property type="match status" value="1"/>
</dbReference>
<dbReference type="FunFam" id="1.10.287.950:FF:000001">
    <property type="entry name" value="Methyl-accepting chemotaxis sensory transducer"/>
    <property type="match status" value="1"/>
</dbReference>
<comment type="subcellular location">
    <subcellularLocation>
        <location evidence="1">Membrane</location>
    </subcellularLocation>
</comment>
<comment type="caution">
    <text evidence="9">The sequence shown here is derived from an EMBL/GenBank/DDBJ whole genome shotgun (WGS) entry which is preliminary data.</text>
</comment>
<feature type="coiled-coil region" evidence="5">
    <location>
        <begin position="275"/>
        <end position="313"/>
    </location>
</feature>
<dbReference type="Proteomes" id="UP000242258">
    <property type="component" value="Unassembled WGS sequence"/>
</dbReference>
<dbReference type="RefSeq" id="WP_070048550.1">
    <property type="nucleotide sequence ID" value="NZ_CBCSDO010000003.1"/>
</dbReference>
<dbReference type="GO" id="GO:0016020">
    <property type="term" value="C:membrane"/>
    <property type="evidence" value="ECO:0007669"/>
    <property type="project" value="UniProtKB-SubCell"/>
</dbReference>
<dbReference type="PANTHER" id="PTHR32089">
    <property type="entry name" value="METHYL-ACCEPTING CHEMOTAXIS PROTEIN MCPB"/>
    <property type="match status" value="1"/>
</dbReference>
<dbReference type="Pfam" id="PF00015">
    <property type="entry name" value="MCPsignal"/>
    <property type="match status" value="1"/>
</dbReference>
<name>A0A1E7Q464_9GAMM</name>
<dbReference type="Pfam" id="PF00672">
    <property type="entry name" value="HAMP"/>
    <property type="match status" value="1"/>
</dbReference>
<dbReference type="OrthoDB" id="9781845at2"/>
<gene>
    <name evidence="9" type="ORF">BI198_04925</name>
</gene>
<protein>
    <submittedName>
        <fullName evidence="9">Chemotaxis protein</fullName>
    </submittedName>
</protein>
<evidence type="ECO:0000256" key="3">
    <source>
        <dbReference type="ARBA" id="ARBA00029447"/>
    </source>
</evidence>
<dbReference type="SUPFAM" id="SSF58104">
    <property type="entry name" value="Methyl-accepting chemotaxis protein (MCP) signaling domain"/>
    <property type="match status" value="1"/>
</dbReference>
<evidence type="ECO:0000256" key="2">
    <source>
        <dbReference type="ARBA" id="ARBA00023224"/>
    </source>
</evidence>
<dbReference type="GO" id="GO:0007165">
    <property type="term" value="P:signal transduction"/>
    <property type="evidence" value="ECO:0007669"/>
    <property type="project" value="UniProtKB-KW"/>
</dbReference>
<dbReference type="InterPro" id="IPR003660">
    <property type="entry name" value="HAMP_dom"/>
</dbReference>
<dbReference type="PROSITE" id="PS50111">
    <property type="entry name" value="CHEMOTAXIS_TRANSDUC_2"/>
    <property type="match status" value="1"/>
</dbReference>
<comment type="similarity">
    <text evidence="3">Belongs to the methyl-accepting chemotaxis (MCP) protein family.</text>
</comment>
<feature type="domain" description="Methyl-accepting transducer" evidence="7">
    <location>
        <begin position="402"/>
        <end position="638"/>
    </location>
</feature>
<dbReference type="PANTHER" id="PTHR32089:SF70">
    <property type="entry name" value="ENERGY TAXIS MODULATING METHYL ACCEPTING SENSORY TRANSDUCER"/>
    <property type="match status" value="1"/>
</dbReference>
<evidence type="ECO:0000256" key="5">
    <source>
        <dbReference type="SAM" id="Coils"/>
    </source>
</evidence>
<evidence type="ECO:0000256" key="1">
    <source>
        <dbReference type="ARBA" id="ARBA00004370"/>
    </source>
</evidence>
<organism evidence="9 10">
    <name type="scientific">Rheinheimera salexigens</name>
    <dbReference type="NCBI Taxonomy" id="1628148"/>
    <lineage>
        <taxon>Bacteria</taxon>
        <taxon>Pseudomonadati</taxon>
        <taxon>Pseudomonadota</taxon>
        <taxon>Gammaproteobacteria</taxon>
        <taxon>Chromatiales</taxon>
        <taxon>Chromatiaceae</taxon>
        <taxon>Rheinheimera</taxon>
    </lineage>
</organism>
<feature type="transmembrane region" description="Helical" evidence="6">
    <location>
        <begin position="324"/>
        <end position="348"/>
    </location>
</feature>
<evidence type="ECO:0000256" key="6">
    <source>
        <dbReference type="SAM" id="Phobius"/>
    </source>
</evidence>
<sequence>MPNLKVAHKVIIGFSFIALLLLLSSGSALVNFSRINDSNQQVTQIAVPLQQHSNSTQIQLLKLAKLSALGYTADGVAEIAFYKQAFNSAEQALDQQLSALSKLTADEKNYAAIIDNFNLHYDDYTAAASAMFTARLTAIDYQQHTDTEYLELQQILDNAGASLLDISYLELADKKLTELITGTGSRIDGQLLGLMNTLKEVASGTDASKAENIQQNISFSLSDMQVNIDYLANLLVKQDSGGLWPEFTQQIDQLRQRLQAENNLTTIKKQQLTQLKLARQQFVLAEQQIEQAISALDSLLTAADNQLSQLQQKMTGTVSSGTNLTLGLTLVLILLAITTAYFTINVMLKPLAGINKVLSEIAKGDLTRQLNLSQQDEFGALAAKVNSLTQALSGLIITIQRNANELDQFTNLSGQEINEINQSLQQQQQQIVLVNDITLQLAQSTRDIASRSTAASNAMQLAQQQSSEIDDIAKQNSTLINSLALQLTNTSGVMTNVNEEANNIGSILATIRDIAEQTNLLALNAAIEAARAGEQGRGFAVVADEVRSLANRTQKATAEIRQMIATLQQQSQQAVQAVGQGKEDADRCVEQMTALVASLTAVNQAIGQTKHINEQVAAATETQLELGHAIDKNMQQMVALAGDSSKKAQRTLAHSDDIAKLATQLKQDTSAFKVG</sequence>
<evidence type="ECO:0000313" key="10">
    <source>
        <dbReference type="Proteomes" id="UP000242258"/>
    </source>
</evidence>
<dbReference type="GO" id="GO:0006935">
    <property type="term" value="P:chemotaxis"/>
    <property type="evidence" value="ECO:0007669"/>
    <property type="project" value="UniProtKB-ARBA"/>
</dbReference>
<dbReference type="InterPro" id="IPR004089">
    <property type="entry name" value="MCPsignal_dom"/>
</dbReference>